<dbReference type="PROSITE" id="PS51318">
    <property type="entry name" value="TAT"/>
    <property type="match status" value="1"/>
</dbReference>
<evidence type="ECO:0008006" key="4">
    <source>
        <dbReference type="Google" id="ProtNLM"/>
    </source>
</evidence>
<protein>
    <recommendedName>
        <fullName evidence="4">Secreted protein</fullName>
    </recommendedName>
</protein>
<comment type="caution">
    <text evidence="2">The sequence shown here is derived from an EMBL/GenBank/DDBJ whole genome shotgun (WGS) entry which is preliminary data.</text>
</comment>
<evidence type="ECO:0000313" key="3">
    <source>
        <dbReference type="Proteomes" id="UP001589810"/>
    </source>
</evidence>
<evidence type="ECO:0000313" key="2">
    <source>
        <dbReference type="EMBL" id="MFC0541811.1"/>
    </source>
</evidence>
<dbReference type="RefSeq" id="WP_273942154.1">
    <property type="nucleotide sequence ID" value="NZ_CP097263.1"/>
</dbReference>
<reference evidence="2 3" key="1">
    <citation type="submission" date="2024-09" db="EMBL/GenBank/DDBJ databases">
        <authorList>
            <person name="Sun Q."/>
            <person name="Mori K."/>
        </authorList>
    </citation>
    <scope>NUCLEOTIDE SEQUENCE [LARGE SCALE GENOMIC DNA]</scope>
    <source>
        <strain evidence="2 3">TBRC 1432</strain>
    </source>
</reference>
<dbReference type="Proteomes" id="UP001589810">
    <property type="component" value="Unassembled WGS sequence"/>
</dbReference>
<organism evidence="2 3">
    <name type="scientific">Kutzneria chonburiensis</name>
    <dbReference type="NCBI Taxonomy" id="1483604"/>
    <lineage>
        <taxon>Bacteria</taxon>
        <taxon>Bacillati</taxon>
        <taxon>Actinomycetota</taxon>
        <taxon>Actinomycetes</taxon>
        <taxon>Pseudonocardiales</taxon>
        <taxon>Pseudonocardiaceae</taxon>
        <taxon>Kutzneria</taxon>
    </lineage>
</organism>
<keyword evidence="1" id="KW-0732">Signal</keyword>
<evidence type="ECO:0000256" key="1">
    <source>
        <dbReference type="SAM" id="SignalP"/>
    </source>
</evidence>
<accession>A0ABV6MPN2</accession>
<dbReference type="InterPro" id="IPR006311">
    <property type="entry name" value="TAT_signal"/>
</dbReference>
<sequence length="158" mass="16590">MMSHSVRRTVVRRIVTVAAAVALAATTMVGVAQASQPARAGVVSSHMVLDEPSSAEQAQLRIVAAAIWDQNLADGWDMNSDVADVLSSATHAILICSEAFALVPKPAGWVPGLAYLVKYAVNLKDYFQAVSGSRTYKACVSGAAYNYRTAMDIASSGA</sequence>
<feature type="signal peptide" evidence="1">
    <location>
        <begin position="1"/>
        <end position="34"/>
    </location>
</feature>
<feature type="chain" id="PRO_5046005203" description="Secreted protein" evidence="1">
    <location>
        <begin position="35"/>
        <end position="158"/>
    </location>
</feature>
<keyword evidence="3" id="KW-1185">Reference proteome</keyword>
<gene>
    <name evidence="2" type="ORF">ACFFH7_09980</name>
</gene>
<dbReference type="EMBL" id="JBHLUD010000002">
    <property type="protein sequence ID" value="MFC0541811.1"/>
    <property type="molecule type" value="Genomic_DNA"/>
</dbReference>
<name>A0ABV6MPN2_9PSEU</name>
<proteinExistence type="predicted"/>